<dbReference type="HOGENOM" id="CLU_016922_12_1_1"/>
<dbReference type="EC" id="2.6.1.22" evidence="3"/>
<evidence type="ECO:0000256" key="6">
    <source>
        <dbReference type="ARBA" id="ARBA00022679"/>
    </source>
</evidence>
<dbReference type="EMBL" id="AMQN01013826">
    <property type="status" value="NOT_ANNOTATED_CDS"/>
    <property type="molecule type" value="Genomic_DNA"/>
</dbReference>
<evidence type="ECO:0000313" key="14">
    <source>
        <dbReference type="EMBL" id="ELT91408.1"/>
    </source>
</evidence>
<dbReference type="AlphaFoldDB" id="R7TCF7"/>
<evidence type="ECO:0000256" key="3">
    <source>
        <dbReference type="ARBA" id="ARBA00012876"/>
    </source>
</evidence>
<dbReference type="GO" id="GO:0030170">
    <property type="term" value="F:pyridoxal phosphate binding"/>
    <property type="evidence" value="ECO:0007669"/>
    <property type="project" value="InterPro"/>
</dbReference>
<sequence>MVTTVPGPKSQELIGRLGYIQNTMATQFFVDYKNSHGNYIRDVDGNNILDLFNQISSVSLGYNHPRFAETVQNPENLHQFINRPALGFFPGEDWVDRLENSLLSVAPKGLNRVVTMACGSCSNENAFKSVFMAYKRYLRGGTDYTEEEKRTCVMNVAPGAPPLSILSFQNGLHGRTMACSSATHTKWPYKMDFPHMDWPTADWPELKYPLEEFVDENRAEEDRCLEKVNSLMEEFKSKDEDVAAIIAEPIQSEGGDHYSTPYFFQGLQKLCKKHHSYFIVDEVQTGGGSTGMMWYHESFDLPQPPDIVVFSKKAITGGFYFTDELMPREGGRVFNTWMGDPSKVLLMETMVNVIKEENLLNNCKVTGEYLGKGMHQLEMKFPDQINKVRGPGVFKAVDVKTPEHRDKIMRQLRDRGVLVGGCGDRTIRLRPSLILQEHHADIFLDIFEGVLTDNQ</sequence>
<dbReference type="Gene3D" id="3.90.1150.10">
    <property type="entry name" value="Aspartate Aminotransferase, domain 1"/>
    <property type="match status" value="1"/>
</dbReference>
<dbReference type="InterPro" id="IPR015422">
    <property type="entry name" value="PyrdxlP-dep_Trfase_small"/>
</dbReference>
<evidence type="ECO:0000256" key="4">
    <source>
        <dbReference type="ARBA" id="ARBA00012912"/>
    </source>
</evidence>
<keyword evidence="6" id="KW-0808">Transferase</keyword>
<dbReference type="InterPro" id="IPR015421">
    <property type="entry name" value="PyrdxlP-dep_Trfase_major"/>
</dbReference>
<dbReference type="EC" id="2.6.1.19" evidence="4"/>
<dbReference type="EnsemblMetazoa" id="CapteT205968">
    <property type="protein sequence ID" value="CapteP205968"/>
    <property type="gene ID" value="CapteG205968"/>
</dbReference>
<evidence type="ECO:0000313" key="16">
    <source>
        <dbReference type="Proteomes" id="UP000014760"/>
    </source>
</evidence>
<gene>
    <name evidence="14" type="ORF">CAPTEDRAFT_205968</name>
</gene>
<evidence type="ECO:0000256" key="10">
    <source>
        <dbReference type="ARBA" id="ARBA00030857"/>
    </source>
</evidence>
<dbReference type="FunCoup" id="R7TCF7">
    <property type="interactions" value="989"/>
</dbReference>
<dbReference type="FunFam" id="3.40.640.10:FF:000073">
    <property type="entry name" value="Probable 4-aminobutyrate aminotransferase"/>
    <property type="match status" value="1"/>
</dbReference>
<dbReference type="OMA" id="HDPEIVP"/>
<dbReference type="Pfam" id="PF00202">
    <property type="entry name" value="Aminotran_3"/>
    <property type="match status" value="1"/>
</dbReference>
<comment type="similarity">
    <text evidence="2 13">Belongs to the class-III pyridoxal-phosphate-dependent aminotransferase family.</text>
</comment>
<dbReference type="SUPFAM" id="SSF53383">
    <property type="entry name" value="PLP-dependent transferases"/>
    <property type="match status" value="1"/>
</dbReference>
<dbReference type="PANTHER" id="PTHR43206:SF1">
    <property type="entry name" value="4-AMINOBUTYRATE AMINOTRANSFERASE, MITOCHONDRIAL"/>
    <property type="match status" value="1"/>
</dbReference>
<reference evidence="14 16" key="2">
    <citation type="journal article" date="2013" name="Nature">
        <title>Insights into bilaterian evolution from three spiralian genomes.</title>
        <authorList>
            <person name="Simakov O."/>
            <person name="Marletaz F."/>
            <person name="Cho S.J."/>
            <person name="Edsinger-Gonzales E."/>
            <person name="Havlak P."/>
            <person name="Hellsten U."/>
            <person name="Kuo D.H."/>
            <person name="Larsson T."/>
            <person name="Lv J."/>
            <person name="Arendt D."/>
            <person name="Savage R."/>
            <person name="Osoegawa K."/>
            <person name="de Jong P."/>
            <person name="Grimwood J."/>
            <person name="Chapman J.A."/>
            <person name="Shapiro H."/>
            <person name="Aerts A."/>
            <person name="Otillar R.P."/>
            <person name="Terry A.Y."/>
            <person name="Boore J.L."/>
            <person name="Grigoriev I.V."/>
            <person name="Lindberg D.R."/>
            <person name="Seaver E.C."/>
            <person name="Weisblat D.A."/>
            <person name="Putnam N.H."/>
            <person name="Rokhsar D.S."/>
        </authorList>
    </citation>
    <scope>NUCLEOTIDE SEQUENCE</scope>
    <source>
        <strain evidence="14 16">I ESC-2004</strain>
    </source>
</reference>
<proteinExistence type="inferred from homology"/>
<keyword evidence="5" id="KW-0032">Aminotransferase</keyword>
<dbReference type="PROSITE" id="PS00600">
    <property type="entry name" value="AA_TRANSFER_CLASS_3"/>
    <property type="match status" value="1"/>
</dbReference>
<dbReference type="PANTHER" id="PTHR43206">
    <property type="entry name" value="AMINOTRANSFERASE"/>
    <property type="match status" value="1"/>
</dbReference>
<evidence type="ECO:0000256" key="11">
    <source>
        <dbReference type="ARBA" id="ARBA00031787"/>
    </source>
</evidence>
<evidence type="ECO:0000313" key="15">
    <source>
        <dbReference type="EnsemblMetazoa" id="CapteP205968"/>
    </source>
</evidence>
<dbReference type="OrthoDB" id="5419315at2759"/>
<dbReference type="Proteomes" id="UP000014760">
    <property type="component" value="Unassembled WGS sequence"/>
</dbReference>
<protein>
    <recommendedName>
        <fullName evidence="10">(S)-3-amino-2-methylpropionate transaminase</fullName>
        <ecNumber evidence="4">2.6.1.19</ecNumber>
        <ecNumber evidence="3">2.6.1.22</ecNumber>
    </recommendedName>
    <alternativeName>
        <fullName evidence="11">GABA aminotransferase</fullName>
    </alternativeName>
    <alternativeName>
        <fullName evidence="9">Gamma-amino-N-butyrate transaminase</fullName>
    </alternativeName>
    <alternativeName>
        <fullName evidence="8">L-AIBAT</fullName>
    </alternativeName>
</protein>
<evidence type="ECO:0000256" key="5">
    <source>
        <dbReference type="ARBA" id="ARBA00022576"/>
    </source>
</evidence>
<dbReference type="GO" id="GO:0034386">
    <property type="term" value="F:4-aminobutyrate:2-oxoglutarate transaminase activity"/>
    <property type="evidence" value="ECO:0007669"/>
    <property type="project" value="UniProtKB-EC"/>
</dbReference>
<dbReference type="GO" id="GO:0005739">
    <property type="term" value="C:mitochondrion"/>
    <property type="evidence" value="ECO:0007669"/>
    <property type="project" value="TreeGrafter"/>
</dbReference>
<evidence type="ECO:0000256" key="9">
    <source>
        <dbReference type="ARBA" id="ARBA00030204"/>
    </source>
</evidence>
<reference evidence="15" key="3">
    <citation type="submission" date="2015-06" db="UniProtKB">
        <authorList>
            <consortium name="EnsemblMetazoa"/>
        </authorList>
    </citation>
    <scope>IDENTIFICATION</scope>
</reference>
<keyword evidence="7 13" id="KW-0663">Pyridoxal phosphate</keyword>
<dbReference type="NCBIfam" id="TIGR00699">
    <property type="entry name" value="GABAtrns_euk"/>
    <property type="match status" value="1"/>
</dbReference>
<reference evidence="16" key="1">
    <citation type="submission" date="2012-12" db="EMBL/GenBank/DDBJ databases">
        <authorList>
            <person name="Hellsten U."/>
            <person name="Grimwood J."/>
            <person name="Chapman J.A."/>
            <person name="Shapiro H."/>
            <person name="Aerts A."/>
            <person name="Otillar R.P."/>
            <person name="Terry A.Y."/>
            <person name="Boore J.L."/>
            <person name="Simakov O."/>
            <person name="Marletaz F."/>
            <person name="Cho S.-J."/>
            <person name="Edsinger-Gonzales E."/>
            <person name="Havlak P."/>
            <person name="Kuo D.-H."/>
            <person name="Larsson T."/>
            <person name="Lv J."/>
            <person name="Arendt D."/>
            <person name="Savage R."/>
            <person name="Osoegawa K."/>
            <person name="de Jong P."/>
            <person name="Lindberg D.R."/>
            <person name="Seaver E.C."/>
            <person name="Weisblat D.A."/>
            <person name="Putnam N.H."/>
            <person name="Grigoriev I.V."/>
            <person name="Rokhsar D.S."/>
        </authorList>
    </citation>
    <scope>NUCLEOTIDE SEQUENCE</scope>
    <source>
        <strain evidence="16">I ESC-2004</strain>
    </source>
</reference>
<organism evidence="14">
    <name type="scientific">Capitella teleta</name>
    <name type="common">Polychaete worm</name>
    <dbReference type="NCBI Taxonomy" id="283909"/>
    <lineage>
        <taxon>Eukaryota</taxon>
        <taxon>Metazoa</taxon>
        <taxon>Spiralia</taxon>
        <taxon>Lophotrochozoa</taxon>
        <taxon>Annelida</taxon>
        <taxon>Polychaeta</taxon>
        <taxon>Sedentaria</taxon>
        <taxon>Scolecida</taxon>
        <taxon>Capitellidae</taxon>
        <taxon>Capitella</taxon>
    </lineage>
</organism>
<evidence type="ECO:0000256" key="8">
    <source>
        <dbReference type="ARBA" id="ARBA00029760"/>
    </source>
</evidence>
<dbReference type="GO" id="GO:0009450">
    <property type="term" value="P:gamma-aminobutyric acid catabolic process"/>
    <property type="evidence" value="ECO:0007669"/>
    <property type="project" value="TreeGrafter"/>
</dbReference>
<comment type="cofactor">
    <cofactor evidence="1">
        <name>pyridoxal 5'-phosphate</name>
        <dbReference type="ChEBI" id="CHEBI:597326"/>
    </cofactor>
</comment>
<keyword evidence="16" id="KW-1185">Reference proteome</keyword>
<dbReference type="CDD" id="cd00610">
    <property type="entry name" value="OAT_like"/>
    <property type="match status" value="1"/>
</dbReference>
<dbReference type="InterPro" id="IPR049704">
    <property type="entry name" value="Aminotrans_3_PPA_site"/>
</dbReference>
<evidence type="ECO:0000256" key="2">
    <source>
        <dbReference type="ARBA" id="ARBA00008954"/>
    </source>
</evidence>
<comment type="catalytic activity">
    <reaction evidence="12">
        <text>4-aminobutanoate + 2-oxoglutarate = succinate semialdehyde + L-glutamate</text>
        <dbReference type="Rhea" id="RHEA:23352"/>
        <dbReference type="ChEBI" id="CHEBI:16810"/>
        <dbReference type="ChEBI" id="CHEBI:29985"/>
        <dbReference type="ChEBI" id="CHEBI:57706"/>
        <dbReference type="ChEBI" id="CHEBI:59888"/>
        <dbReference type="EC" id="2.6.1.19"/>
    </reaction>
</comment>
<dbReference type="InterPro" id="IPR005814">
    <property type="entry name" value="Aminotrans_3"/>
</dbReference>
<dbReference type="STRING" id="283909.R7TCF7"/>
<dbReference type="EMBL" id="KB310521">
    <property type="protein sequence ID" value="ELT91408.1"/>
    <property type="molecule type" value="Genomic_DNA"/>
</dbReference>
<evidence type="ECO:0000256" key="12">
    <source>
        <dbReference type="ARBA" id="ARBA00048021"/>
    </source>
</evidence>
<dbReference type="PIRSF" id="PIRSF000521">
    <property type="entry name" value="Transaminase_4ab_Lys_Orn"/>
    <property type="match status" value="1"/>
</dbReference>
<dbReference type="InterPro" id="IPR015424">
    <property type="entry name" value="PyrdxlP-dep_Trfase"/>
</dbReference>
<accession>R7TCF7</accession>
<evidence type="ECO:0000256" key="13">
    <source>
        <dbReference type="RuleBase" id="RU003560"/>
    </source>
</evidence>
<dbReference type="GO" id="GO:0047298">
    <property type="term" value="F:(S)-3-amino-2-methylpropionate transaminase activity"/>
    <property type="evidence" value="ECO:0007669"/>
    <property type="project" value="UniProtKB-EC"/>
</dbReference>
<dbReference type="InterPro" id="IPR004631">
    <property type="entry name" value="4NH2But_aminotransferase_euk"/>
</dbReference>
<evidence type="ECO:0000256" key="7">
    <source>
        <dbReference type="ARBA" id="ARBA00022898"/>
    </source>
</evidence>
<dbReference type="Gene3D" id="3.40.640.10">
    <property type="entry name" value="Type I PLP-dependent aspartate aminotransferase-like (Major domain)"/>
    <property type="match status" value="1"/>
</dbReference>
<name>R7TCF7_CAPTE</name>
<evidence type="ECO:0000256" key="1">
    <source>
        <dbReference type="ARBA" id="ARBA00001933"/>
    </source>
</evidence>